<dbReference type="OMA" id="CSMIEFS"/>
<dbReference type="HOGENOM" id="CLU_1032028_0_0_1"/>
<evidence type="ECO:0000313" key="1">
    <source>
        <dbReference type="EMBL" id="EEC68845.1"/>
    </source>
</evidence>
<dbReference type="EMBL" id="CM000137">
    <property type="protein sequence ID" value="EEC68845.1"/>
    <property type="molecule type" value="Genomic_DNA"/>
</dbReference>
<gene>
    <name evidence="1" type="ORF">OsI_37433</name>
</gene>
<dbReference type="Proteomes" id="UP000007015">
    <property type="component" value="Chromosome 12"/>
</dbReference>
<dbReference type="Gramene" id="BGIOSGA036651-TA">
    <property type="protein sequence ID" value="BGIOSGA036651-PA"/>
    <property type="gene ID" value="BGIOSGA036651"/>
</dbReference>
<proteinExistence type="predicted"/>
<organism evidence="1 2">
    <name type="scientific">Oryza sativa subsp. indica</name>
    <name type="common">Rice</name>
    <dbReference type="NCBI Taxonomy" id="39946"/>
    <lineage>
        <taxon>Eukaryota</taxon>
        <taxon>Viridiplantae</taxon>
        <taxon>Streptophyta</taxon>
        <taxon>Embryophyta</taxon>
        <taxon>Tracheophyta</taxon>
        <taxon>Spermatophyta</taxon>
        <taxon>Magnoliopsida</taxon>
        <taxon>Liliopsida</taxon>
        <taxon>Poales</taxon>
        <taxon>Poaceae</taxon>
        <taxon>BOP clade</taxon>
        <taxon>Oryzoideae</taxon>
        <taxon>Oryzeae</taxon>
        <taxon>Oryzinae</taxon>
        <taxon>Oryza</taxon>
        <taxon>Oryza sativa</taxon>
    </lineage>
</organism>
<reference evidence="1 2" key="1">
    <citation type="journal article" date="2005" name="PLoS Biol.">
        <title>The genomes of Oryza sativa: a history of duplications.</title>
        <authorList>
            <person name="Yu J."/>
            <person name="Wang J."/>
            <person name="Lin W."/>
            <person name="Li S."/>
            <person name="Li H."/>
            <person name="Zhou J."/>
            <person name="Ni P."/>
            <person name="Dong W."/>
            <person name="Hu S."/>
            <person name="Zeng C."/>
            <person name="Zhang J."/>
            <person name="Zhang Y."/>
            <person name="Li R."/>
            <person name="Xu Z."/>
            <person name="Li S."/>
            <person name="Li X."/>
            <person name="Zheng H."/>
            <person name="Cong L."/>
            <person name="Lin L."/>
            <person name="Yin J."/>
            <person name="Geng J."/>
            <person name="Li G."/>
            <person name="Shi J."/>
            <person name="Liu J."/>
            <person name="Lv H."/>
            <person name="Li J."/>
            <person name="Wang J."/>
            <person name="Deng Y."/>
            <person name="Ran L."/>
            <person name="Shi X."/>
            <person name="Wang X."/>
            <person name="Wu Q."/>
            <person name="Li C."/>
            <person name="Ren X."/>
            <person name="Wang J."/>
            <person name="Wang X."/>
            <person name="Li D."/>
            <person name="Liu D."/>
            <person name="Zhang X."/>
            <person name="Ji Z."/>
            <person name="Zhao W."/>
            <person name="Sun Y."/>
            <person name="Zhang Z."/>
            <person name="Bao J."/>
            <person name="Han Y."/>
            <person name="Dong L."/>
            <person name="Ji J."/>
            <person name="Chen P."/>
            <person name="Wu S."/>
            <person name="Liu J."/>
            <person name="Xiao Y."/>
            <person name="Bu D."/>
            <person name="Tan J."/>
            <person name="Yang L."/>
            <person name="Ye C."/>
            <person name="Zhang J."/>
            <person name="Xu J."/>
            <person name="Zhou Y."/>
            <person name="Yu Y."/>
            <person name="Zhang B."/>
            <person name="Zhuang S."/>
            <person name="Wei H."/>
            <person name="Liu B."/>
            <person name="Lei M."/>
            <person name="Yu H."/>
            <person name="Li Y."/>
            <person name="Xu H."/>
            <person name="Wei S."/>
            <person name="He X."/>
            <person name="Fang L."/>
            <person name="Zhang Z."/>
            <person name="Zhang Y."/>
            <person name="Huang X."/>
            <person name="Su Z."/>
            <person name="Tong W."/>
            <person name="Li J."/>
            <person name="Tong Z."/>
            <person name="Li S."/>
            <person name="Ye J."/>
            <person name="Wang L."/>
            <person name="Fang L."/>
            <person name="Lei T."/>
            <person name="Chen C."/>
            <person name="Chen H."/>
            <person name="Xu Z."/>
            <person name="Li H."/>
            <person name="Huang H."/>
            <person name="Zhang F."/>
            <person name="Xu H."/>
            <person name="Li N."/>
            <person name="Zhao C."/>
            <person name="Li S."/>
            <person name="Dong L."/>
            <person name="Huang Y."/>
            <person name="Li L."/>
            <person name="Xi Y."/>
            <person name="Qi Q."/>
            <person name="Li W."/>
            <person name="Zhang B."/>
            <person name="Hu W."/>
            <person name="Zhang Y."/>
            <person name="Tian X."/>
            <person name="Jiao Y."/>
            <person name="Liang X."/>
            <person name="Jin J."/>
            <person name="Gao L."/>
            <person name="Zheng W."/>
            <person name="Hao B."/>
            <person name="Liu S."/>
            <person name="Wang W."/>
            <person name="Yuan L."/>
            <person name="Cao M."/>
            <person name="McDermott J."/>
            <person name="Samudrala R."/>
            <person name="Wang J."/>
            <person name="Wong G.K."/>
            <person name="Yang H."/>
        </authorList>
    </citation>
    <scope>NUCLEOTIDE SEQUENCE [LARGE SCALE GENOMIC DNA]</scope>
    <source>
        <strain evidence="2">cv. 93-11</strain>
    </source>
</reference>
<name>B8BM03_ORYSI</name>
<protein>
    <submittedName>
        <fullName evidence="1">Uncharacterized protein</fullName>
    </submittedName>
</protein>
<dbReference type="AlphaFoldDB" id="B8BM03"/>
<evidence type="ECO:0000313" key="2">
    <source>
        <dbReference type="Proteomes" id="UP000007015"/>
    </source>
</evidence>
<sequence length="270" mass="30732">MGLNKVQQIREAKIKLFLFEGVRVDFCHVKMSMKHINTIRSHKPESSSGLMENMENEFRRSSITSSAANLSVRFSDGFKQSASLILKQDVQESASGQCELCILMTDYHSNSKTVEFFEGDVDHSYAVAIAPESKYSVHNMPGFIIHRSLEAASDSSESVYKGSEDYFTFACRYGDTSPNLVSRLITGPVFNLNGQVLGIVVDDIEYKFWPKKPRKEDGSQEIIHEDLFYRAGYFLKVAMRVNNLQQDLRSMVKDNDWQNGLKKIATERRV</sequence>
<keyword evidence="2" id="KW-1185">Reference proteome</keyword>
<accession>B8BM03</accession>